<evidence type="ECO:0000313" key="3">
    <source>
        <dbReference type="EMBL" id="GAA2012308.1"/>
    </source>
</evidence>
<keyword evidence="2" id="KW-0812">Transmembrane</keyword>
<dbReference type="RefSeq" id="WP_344310131.1">
    <property type="nucleotide sequence ID" value="NZ_BAAANO010000025.1"/>
</dbReference>
<dbReference type="EMBL" id="BAAANO010000025">
    <property type="protein sequence ID" value="GAA2012308.1"/>
    <property type="molecule type" value="Genomic_DNA"/>
</dbReference>
<reference evidence="4" key="1">
    <citation type="journal article" date="2019" name="Int. J. Syst. Evol. Microbiol.">
        <title>The Global Catalogue of Microorganisms (GCM) 10K type strain sequencing project: providing services to taxonomists for standard genome sequencing and annotation.</title>
        <authorList>
            <consortium name="The Broad Institute Genomics Platform"/>
            <consortium name="The Broad Institute Genome Sequencing Center for Infectious Disease"/>
            <person name="Wu L."/>
            <person name="Ma J."/>
        </authorList>
    </citation>
    <scope>NUCLEOTIDE SEQUENCE [LARGE SCALE GENOMIC DNA]</scope>
    <source>
        <strain evidence="4">JCM 14546</strain>
    </source>
</reference>
<evidence type="ECO:0000256" key="1">
    <source>
        <dbReference type="SAM" id="MobiDB-lite"/>
    </source>
</evidence>
<dbReference type="PANTHER" id="PTHR38441">
    <property type="entry name" value="INTEGRAL MEMBRANE PROTEIN-RELATED"/>
    <property type="match status" value="1"/>
</dbReference>
<dbReference type="InterPro" id="IPR007436">
    <property type="entry name" value="DUF485"/>
</dbReference>
<feature type="transmembrane region" description="Helical" evidence="2">
    <location>
        <begin position="59"/>
        <end position="81"/>
    </location>
</feature>
<comment type="caution">
    <text evidence="3">The sequence shown here is derived from an EMBL/GenBank/DDBJ whole genome shotgun (WGS) entry which is preliminary data.</text>
</comment>
<organism evidence="3 4">
    <name type="scientific">Brevibacterium samyangense</name>
    <dbReference type="NCBI Taxonomy" id="366888"/>
    <lineage>
        <taxon>Bacteria</taxon>
        <taxon>Bacillati</taxon>
        <taxon>Actinomycetota</taxon>
        <taxon>Actinomycetes</taxon>
        <taxon>Micrococcales</taxon>
        <taxon>Brevibacteriaceae</taxon>
        <taxon>Brevibacterium</taxon>
    </lineage>
</organism>
<feature type="transmembrane region" description="Helical" evidence="2">
    <location>
        <begin position="93"/>
        <end position="115"/>
    </location>
</feature>
<protein>
    <recommendedName>
        <fullName evidence="5">DUF485 domain-containing protein</fullName>
    </recommendedName>
</protein>
<gene>
    <name evidence="3" type="ORF">GCM10009755_24720</name>
</gene>
<accession>A0ABP5F424</accession>
<keyword evidence="2" id="KW-1133">Transmembrane helix</keyword>
<sequence length="142" mass="15753">MSHDAHSANGPNPPSATGTTGPAEESTRTESSVAHHAIDFVEVENSPEYTTLKRTHRSFVLPLSAFFLLWYLVYVFLGAYAHEFMARPVFGPVNMGIVLGLAQFVTTFVITMAYVSFANRTLDPKAVAIRERLEQYEKDGVK</sequence>
<dbReference type="Proteomes" id="UP001500755">
    <property type="component" value="Unassembled WGS sequence"/>
</dbReference>
<evidence type="ECO:0000256" key="2">
    <source>
        <dbReference type="SAM" id="Phobius"/>
    </source>
</evidence>
<name>A0ABP5F424_9MICO</name>
<dbReference type="PANTHER" id="PTHR38441:SF1">
    <property type="entry name" value="MEMBRANE PROTEIN"/>
    <property type="match status" value="1"/>
</dbReference>
<keyword evidence="2" id="KW-0472">Membrane</keyword>
<dbReference type="Pfam" id="PF04341">
    <property type="entry name" value="DUF485"/>
    <property type="match status" value="1"/>
</dbReference>
<evidence type="ECO:0000313" key="4">
    <source>
        <dbReference type="Proteomes" id="UP001500755"/>
    </source>
</evidence>
<evidence type="ECO:0008006" key="5">
    <source>
        <dbReference type="Google" id="ProtNLM"/>
    </source>
</evidence>
<keyword evidence="4" id="KW-1185">Reference proteome</keyword>
<feature type="region of interest" description="Disordered" evidence="1">
    <location>
        <begin position="1"/>
        <end position="29"/>
    </location>
</feature>
<proteinExistence type="predicted"/>